<sequence length="357" mass="40016">MTEKEKMLAGMLYCADRDEELQGEQTRAKELCRRYNQLSFEDREEKDRLIRQILGKAGKNICVQPVFWCDYGSHISVGDNFYVNHNCVMLDVAPITFGDNVFIAPNCGFYTAGHPINRLVRNQGLEFGHPITVGNDVWIGGNVVVLPGVTIGDNVVIGAGSVVAKDIPSGVVAVGNPCRPIRTMEEACGRERFLDIRRTEEKDISRVLSIYEDAKKFMAEAGNPGQWTGGYPGEADLRADMERGCSYVCLENGEVAATFFFSVEEEPTYRVITDGAWLNDRPYGVVHRVASASRGRGLASFCLNWCFDQCKNLRIDTHRDNLPMQKMLEKNGFVRCGIIFVEDGSERIAFQKWGEQE</sequence>
<feature type="domain" description="N-acetyltransferase" evidence="5">
    <location>
        <begin position="194"/>
        <end position="355"/>
    </location>
</feature>
<evidence type="ECO:0000259" key="5">
    <source>
        <dbReference type="PROSITE" id="PS51186"/>
    </source>
</evidence>
<evidence type="ECO:0000256" key="2">
    <source>
        <dbReference type="ARBA" id="ARBA00022679"/>
    </source>
</evidence>
<proteinExistence type="inferred from homology"/>
<keyword evidence="2" id="KW-0808">Transferase</keyword>
<dbReference type="Pfam" id="PF00132">
    <property type="entry name" value="Hexapep"/>
    <property type="match status" value="1"/>
</dbReference>
<dbReference type="SUPFAM" id="SSF55729">
    <property type="entry name" value="Acyl-CoA N-acyltransferases (Nat)"/>
    <property type="match status" value="1"/>
</dbReference>
<organism evidence="6 7">
    <name type="scientific">Candidatus Lachnoclostridium pullistercoris</name>
    <dbReference type="NCBI Taxonomy" id="2838632"/>
    <lineage>
        <taxon>Bacteria</taxon>
        <taxon>Bacillati</taxon>
        <taxon>Bacillota</taxon>
        <taxon>Clostridia</taxon>
        <taxon>Lachnospirales</taxon>
        <taxon>Lachnospiraceae</taxon>
    </lineage>
</organism>
<dbReference type="InterPro" id="IPR024688">
    <property type="entry name" value="Mac_dom"/>
</dbReference>
<evidence type="ECO:0000313" key="7">
    <source>
        <dbReference type="Proteomes" id="UP000823883"/>
    </source>
</evidence>
<dbReference type="InterPro" id="IPR001451">
    <property type="entry name" value="Hexapep"/>
</dbReference>
<name>A0A9D2PA14_9FIRM</name>
<accession>A0A9D2PA14</accession>
<dbReference type="PROSITE" id="PS00101">
    <property type="entry name" value="HEXAPEP_TRANSFERASES"/>
    <property type="match status" value="1"/>
</dbReference>
<evidence type="ECO:0000256" key="3">
    <source>
        <dbReference type="ARBA" id="ARBA00022737"/>
    </source>
</evidence>
<dbReference type="GO" id="GO:0008870">
    <property type="term" value="F:galactoside O-acetyltransferase activity"/>
    <property type="evidence" value="ECO:0007669"/>
    <property type="project" value="TreeGrafter"/>
</dbReference>
<dbReference type="Gene3D" id="2.160.10.10">
    <property type="entry name" value="Hexapeptide repeat proteins"/>
    <property type="match status" value="1"/>
</dbReference>
<dbReference type="SUPFAM" id="SSF51161">
    <property type="entry name" value="Trimeric LpxA-like enzymes"/>
    <property type="match status" value="1"/>
</dbReference>
<dbReference type="InterPro" id="IPR039369">
    <property type="entry name" value="LacA-like"/>
</dbReference>
<evidence type="ECO:0000256" key="4">
    <source>
        <dbReference type="ARBA" id="ARBA00023315"/>
    </source>
</evidence>
<dbReference type="PROSITE" id="PS51186">
    <property type="entry name" value="GNAT"/>
    <property type="match status" value="1"/>
</dbReference>
<dbReference type="InterPro" id="IPR011004">
    <property type="entry name" value="Trimer_LpxA-like_sf"/>
</dbReference>
<dbReference type="InterPro" id="IPR000182">
    <property type="entry name" value="GNAT_dom"/>
</dbReference>
<dbReference type="EMBL" id="DWWL01000012">
    <property type="protein sequence ID" value="HJC46922.1"/>
    <property type="molecule type" value="Genomic_DNA"/>
</dbReference>
<dbReference type="Pfam" id="PF12464">
    <property type="entry name" value="Mac"/>
    <property type="match status" value="1"/>
</dbReference>
<dbReference type="FunFam" id="2.160.10.10:FF:000008">
    <property type="entry name" value="Maltose O-acetyltransferase"/>
    <property type="match status" value="1"/>
</dbReference>
<evidence type="ECO:0000313" key="6">
    <source>
        <dbReference type="EMBL" id="HJC46922.1"/>
    </source>
</evidence>
<protein>
    <recommendedName>
        <fullName evidence="5">N-acetyltransferase domain-containing protein</fullName>
    </recommendedName>
</protein>
<dbReference type="Proteomes" id="UP000823883">
    <property type="component" value="Unassembled WGS sequence"/>
</dbReference>
<evidence type="ECO:0000256" key="1">
    <source>
        <dbReference type="ARBA" id="ARBA00007274"/>
    </source>
</evidence>
<dbReference type="InterPro" id="IPR018357">
    <property type="entry name" value="Hexapep_transf_CS"/>
</dbReference>
<comment type="caution">
    <text evidence="6">The sequence shown here is derived from an EMBL/GenBank/DDBJ whole genome shotgun (WGS) entry which is preliminary data.</text>
</comment>
<dbReference type="AlphaFoldDB" id="A0A9D2PA14"/>
<dbReference type="Gene3D" id="3.40.630.30">
    <property type="match status" value="1"/>
</dbReference>
<gene>
    <name evidence="6" type="ORF">IAA04_02585</name>
</gene>
<dbReference type="PANTHER" id="PTHR43017">
    <property type="entry name" value="GALACTOSIDE O-ACETYLTRANSFERASE"/>
    <property type="match status" value="1"/>
</dbReference>
<dbReference type="InterPro" id="IPR016181">
    <property type="entry name" value="Acyl_CoA_acyltransferase"/>
</dbReference>
<dbReference type="Pfam" id="PF00583">
    <property type="entry name" value="Acetyltransf_1"/>
    <property type="match status" value="1"/>
</dbReference>
<reference evidence="6" key="1">
    <citation type="journal article" date="2021" name="PeerJ">
        <title>Extensive microbial diversity within the chicken gut microbiome revealed by metagenomics and culture.</title>
        <authorList>
            <person name="Gilroy R."/>
            <person name="Ravi A."/>
            <person name="Getino M."/>
            <person name="Pursley I."/>
            <person name="Horton D.L."/>
            <person name="Alikhan N.F."/>
            <person name="Baker D."/>
            <person name="Gharbi K."/>
            <person name="Hall N."/>
            <person name="Watson M."/>
            <person name="Adriaenssens E.M."/>
            <person name="Foster-Nyarko E."/>
            <person name="Jarju S."/>
            <person name="Secka A."/>
            <person name="Antonio M."/>
            <person name="Oren A."/>
            <person name="Chaudhuri R.R."/>
            <person name="La Ragione R."/>
            <person name="Hildebrand F."/>
            <person name="Pallen M.J."/>
        </authorList>
    </citation>
    <scope>NUCLEOTIDE SEQUENCE</scope>
    <source>
        <strain evidence="6">CHK183-5548</strain>
    </source>
</reference>
<reference evidence="6" key="2">
    <citation type="submission" date="2021-04" db="EMBL/GenBank/DDBJ databases">
        <authorList>
            <person name="Gilroy R."/>
        </authorList>
    </citation>
    <scope>NUCLEOTIDE SEQUENCE</scope>
    <source>
        <strain evidence="6">CHK183-5548</strain>
    </source>
</reference>
<dbReference type="SMART" id="SM01266">
    <property type="entry name" value="Mac"/>
    <property type="match status" value="1"/>
</dbReference>
<dbReference type="CDD" id="cd03357">
    <property type="entry name" value="LbH_MAT_GAT"/>
    <property type="match status" value="1"/>
</dbReference>
<comment type="similarity">
    <text evidence="1">Belongs to the transferase hexapeptide repeat family.</text>
</comment>
<keyword evidence="3" id="KW-0677">Repeat</keyword>
<dbReference type="PANTHER" id="PTHR43017:SF1">
    <property type="entry name" value="ACETYLTRANSFERASE YJL218W-RELATED"/>
    <property type="match status" value="1"/>
</dbReference>
<keyword evidence="4" id="KW-0012">Acyltransferase</keyword>